<dbReference type="EMBL" id="NRRL01000246">
    <property type="protein sequence ID" value="MBK1671607.1"/>
    <property type="molecule type" value="Genomic_DNA"/>
</dbReference>
<dbReference type="PANTHER" id="PTHR43581:SF4">
    <property type="entry name" value="ATP_GTP PHOSPHATASE"/>
    <property type="match status" value="1"/>
</dbReference>
<evidence type="ECO:0000259" key="2">
    <source>
        <dbReference type="Pfam" id="PF20469"/>
    </source>
</evidence>
<evidence type="ECO:0000313" key="3">
    <source>
        <dbReference type="EMBL" id="MBK1671607.1"/>
    </source>
</evidence>
<organism evidence="3 4">
    <name type="scientific">Rhodovibrio sodomensis</name>
    <dbReference type="NCBI Taxonomy" id="1088"/>
    <lineage>
        <taxon>Bacteria</taxon>
        <taxon>Pseudomonadati</taxon>
        <taxon>Pseudomonadota</taxon>
        <taxon>Alphaproteobacteria</taxon>
        <taxon>Rhodospirillales</taxon>
        <taxon>Rhodovibrionaceae</taxon>
        <taxon>Rhodovibrio</taxon>
    </lineage>
</organism>
<sequence>MPMGRRGRLPYNGWIDAPREEWLKSENVGHYASRQKISETPLVDYVAPSGRLSKSDIEQAQQKYIEEHIEKVNFVRQIENGPLLGQKNVGGGVLPEFFLVPAVRDLTEEIKIKSNTTFGRLMNRAVNEMAERDERFIEAKQRMAEVIQSLNDREQTTGRENELKALESRLEDELKTWGVSVNIQISPPEMEKIFELGTDVHLDDGVQTTADRKGHGLQRAMMFALIRSWAAALKAVPAGSDQEQVKARKQSESVIFAIEEPELYLHPHAQRRLAKSLRDISDTDEHQVLLGTHSTHFVDLNFYRDIGIISKPSPAEGSQIRQCTEELFESGDVDDRKRRFHMAQWINPERGEIFFAEKVVFVEGETEKVMIPFVAEKLGLFNPEVSVIDCGAKHNLPLYIKIANAFGIPYVVVHDEDPLPEVWGADVSAEKRRERERTYALNDTIATEIDNRIGSQWVFASDFEAACGVSKTAGKKKGKALAALEHFSAVSEAEVPDTFAELVRAIYE</sequence>
<dbReference type="Proteomes" id="UP001296873">
    <property type="component" value="Unassembled WGS sequence"/>
</dbReference>
<gene>
    <name evidence="3" type="ORF">CKO28_26810</name>
</gene>
<dbReference type="InterPro" id="IPR027417">
    <property type="entry name" value="P-loop_NTPase"/>
</dbReference>
<proteinExistence type="predicted"/>
<comment type="caution">
    <text evidence="3">The sequence shown here is derived from an EMBL/GenBank/DDBJ whole genome shotgun (WGS) entry which is preliminary data.</text>
</comment>
<keyword evidence="4" id="KW-1185">Reference proteome</keyword>
<evidence type="ECO:0008006" key="5">
    <source>
        <dbReference type="Google" id="ProtNLM"/>
    </source>
</evidence>
<dbReference type="Pfam" id="PF20469">
    <property type="entry name" value="OLD-like_TOPRIM"/>
    <property type="match status" value="1"/>
</dbReference>
<dbReference type="InterPro" id="IPR034139">
    <property type="entry name" value="TOPRIM_OLD"/>
</dbReference>
<feature type="domain" description="Endonuclease GajA/Old nuclease/RecF-like AAA" evidence="1">
    <location>
        <begin position="77"/>
        <end position="298"/>
    </location>
</feature>
<dbReference type="PANTHER" id="PTHR43581">
    <property type="entry name" value="ATP/GTP PHOSPHATASE"/>
    <property type="match status" value="1"/>
</dbReference>
<evidence type="ECO:0000313" key="4">
    <source>
        <dbReference type="Proteomes" id="UP001296873"/>
    </source>
</evidence>
<dbReference type="CDD" id="cd01026">
    <property type="entry name" value="TOPRIM_OLD"/>
    <property type="match status" value="1"/>
</dbReference>
<accession>A0ABS1DM95</accession>
<name>A0ABS1DM95_9PROT</name>
<evidence type="ECO:0000259" key="1">
    <source>
        <dbReference type="Pfam" id="PF13175"/>
    </source>
</evidence>
<feature type="domain" description="OLD protein-like TOPRIM" evidence="2">
    <location>
        <begin position="354"/>
        <end position="417"/>
    </location>
</feature>
<dbReference type="SUPFAM" id="SSF52540">
    <property type="entry name" value="P-loop containing nucleoside triphosphate hydrolases"/>
    <property type="match status" value="1"/>
</dbReference>
<protein>
    <recommendedName>
        <fullName evidence="5">ATP-dependent endonuclease</fullName>
    </recommendedName>
</protein>
<dbReference type="Gene3D" id="3.40.50.300">
    <property type="entry name" value="P-loop containing nucleotide triphosphate hydrolases"/>
    <property type="match status" value="1"/>
</dbReference>
<dbReference type="InterPro" id="IPR041685">
    <property type="entry name" value="AAA_GajA/Old/RecF-like"/>
</dbReference>
<dbReference type="Pfam" id="PF13175">
    <property type="entry name" value="AAA_15"/>
    <property type="match status" value="1"/>
</dbReference>
<dbReference type="InterPro" id="IPR051396">
    <property type="entry name" value="Bact_Antivir_Def_Nuclease"/>
</dbReference>
<reference evidence="3 4" key="1">
    <citation type="journal article" date="2020" name="Microorganisms">
        <title>Osmotic Adaptation and Compatible Solute Biosynthesis of Phototrophic Bacteria as Revealed from Genome Analyses.</title>
        <authorList>
            <person name="Imhoff J.F."/>
            <person name="Rahn T."/>
            <person name="Kunzel S."/>
            <person name="Keller A."/>
            <person name="Neulinger S.C."/>
        </authorList>
    </citation>
    <scope>NUCLEOTIDE SEQUENCE [LARGE SCALE GENOMIC DNA]</scope>
    <source>
        <strain evidence="3 4">DSM 9895</strain>
    </source>
</reference>